<keyword evidence="2" id="KW-0812">Transmembrane</keyword>
<accession>A0A1D3L9F4</accession>
<dbReference type="Proteomes" id="UP000195489">
    <property type="component" value="Unassembled WGS sequence"/>
</dbReference>
<evidence type="ECO:0000313" key="3">
    <source>
        <dbReference type="EMBL" id="SCL90203.1"/>
    </source>
</evidence>
<feature type="region of interest" description="Disordered" evidence="1">
    <location>
        <begin position="248"/>
        <end position="676"/>
    </location>
</feature>
<feature type="compositionally biased region" description="Low complexity" evidence="1">
    <location>
        <begin position="505"/>
        <end position="522"/>
    </location>
</feature>
<dbReference type="Pfam" id="PF06022">
    <property type="entry name" value="Cir_Bir_Yir"/>
    <property type="match status" value="1"/>
</dbReference>
<organism evidence="3 4">
    <name type="scientific">Plasmodium chabaudi chabaudi</name>
    <dbReference type="NCBI Taxonomy" id="31271"/>
    <lineage>
        <taxon>Eukaryota</taxon>
        <taxon>Sar</taxon>
        <taxon>Alveolata</taxon>
        <taxon>Apicomplexa</taxon>
        <taxon>Aconoidasida</taxon>
        <taxon>Haemosporida</taxon>
        <taxon>Plasmodiidae</taxon>
        <taxon>Plasmodium</taxon>
        <taxon>Plasmodium (Vinckeia)</taxon>
    </lineage>
</organism>
<feature type="compositionally biased region" description="Polar residues" evidence="1">
    <location>
        <begin position="265"/>
        <end position="277"/>
    </location>
</feature>
<feature type="transmembrane region" description="Helical" evidence="2">
    <location>
        <begin position="880"/>
        <end position="900"/>
    </location>
</feature>
<feature type="compositionally biased region" description="Polar residues" evidence="1">
    <location>
        <begin position="839"/>
        <end position="850"/>
    </location>
</feature>
<feature type="compositionally biased region" description="Basic and acidic residues" evidence="1">
    <location>
        <begin position="555"/>
        <end position="575"/>
    </location>
</feature>
<feature type="compositionally biased region" description="Gly residues" evidence="1">
    <location>
        <begin position="389"/>
        <end position="400"/>
    </location>
</feature>
<feature type="compositionally biased region" description="Basic and acidic residues" evidence="1">
    <location>
        <begin position="493"/>
        <end position="502"/>
    </location>
</feature>
<keyword evidence="2" id="KW-0472">Membrane</keyword>
<feature type="compositionally biased region" description="Polar residues" evidence="1">
    <location>
        <begin position="476"/>
        <end position="492"/>
    </location>
</feature>
<name>A0A1D3L9F4_PLACU</name>
<feature type="compositionally biased region" description="Basic and acidic residues" evidence="1">
    <location>
        <begin position="748"/>
        <end position="762"/>
    </location>
</feature>
<keyword evidence="2" id="KW-1133">Transmembrane helix</keyword>
<feature type="compositionally biased region" description="Basic and acidic residues" evidence="1">
    <location>
        <begin position="421"/>
        <end position="439"/>
    </location>
</feature>
<proteinExistence type="predicted"/>
<sequence length="982" mass="106190">MNHEILCGLLIEADDYFNGKDVDAQRINDEPTIKGYCSNDGCKTNEARINALAAYIIMLLKKSIKDDEYNDYDECFLMWLSDKLFKIHRKSKDKNTKITLNQAYGKYLKKHKIILNYWDLFDNIKGLKNADLKYMSEFYKLLNKICITITDYNDNGAESMNIIMNSTECSNQYMMLYNWFSECKSHLHLLNKLKYIYDQFRKPAMKEIREKKLSIPLQTLTTITGVEMRSSKVFKSYNFSNTKCKFPPPKKKIVSSKKVEPPGPQESSQASGSENQGNMGGSTERVQNNGSDISKGTDAGTGNPGSVSGGGQDSKAGDSGSGGGISGDTRSSSSGSGNLDGGLNGQGGSGVEKGSMNSRVKEPGAPRGGEGSQVSKGDGSNGESAGTDIGKGGSKGGSGGSNNEQGAKDSQPGGSSSGTENRGRESSDKDSGSNTEDKNNPQIDQNITQGNSQEQHEGLSVPGGSVDDSRKDKESTNNTMEQRQQNDALESNPQEKPKDSQKDTPPLQEPEQQKPQPSGQPEDNQRETSQPPASKPGLKNDQSTSDIPPKGPSSDQKDSDGDTENKKQLQSDSKSHGQTPAPNKRDSDDGPAGDSGGSNYGAKDIDKGSSNPGGIQGDQGNSDNGSKNSNGGGEDTDKVPTNTGGGQDDKERSGSEQDVPDSPPVESGTQSMPGEPFNTGSFIFKISLKGMEKLNDVITSLETVKNRFTDATKYMYNLYNTTLPSIQNGFNNFTEFFNDIINNISSDSKKVENPPVSDDHKPGSGGTGSGSPAPDDPSPPPKRLDQTSQSSQTLQNPQDQQNSSTPQTSLLPSSTEQTDAPKLSQELSEKENSDKKQSQQELQKSVPTTVIKQENTGAKVKGNGPTGVGDVYVLKEYKKFVISIIFILIPITLTIMYKYLSLGRRKELKGKKNMKKTINMVGVNKTTKTVINSSDGKKQIQIIIKSSSKKKKTKKSINSVYGEKSPSLNIYQLMQADPVPFI</sequence>
<gene>
    <name evidence="3" type="ORF">PCHCB_000533200</name>
</gene>
<feature type="compositionally biased region" description="Low complexity" evidence="1">
    <location>
        <begin position="327"/>
        <end position="337"/>
    </location>
</feature>
<evidence type="ECO:0000313" key="4">
    <source>
        <dbReference type="Proteomes" id="UP000195489"/>
    </source>
</evidence>
<feature type="region of interest" description="Disordered" evidence="1">
    <location>
        <begin position="748"/>
        <end position="850"/>
    </location>
</feature>
<feature type="compositionally biased region" description="Gly residues" evidence="1">
    <location>
        <begin position="338"/>
        <end position="351"/>
    </location>
</feature>
<feature type="compositionally biased region" description="Polar residues" evidence="1">
    <location>
        <begin position="440"/>
        <end position="453"/>
    </location>
</feature>
<feature type="compositionally biased region" description="Basic and acidic residues" evidence="1">
    <location>
        <begin position="827"/>
        <end position="838"/>
    </location>
</feature>
<feature type="compositionally biased region" description="Polar residues" evidence="1">
    <location>
        <begin position="284"/>
        <end position="294"/>
    </location>
</feature>
<feature type="compositionally biased region" description="Low complexity" evidence="1">
    <location>
        <begin position="618"/>
        <end position="629"/>
    </location>
</feature>
<evidence type="ECO:0000256" key="2">
    <source>
        <dbReference type="SAM" id="Phobius"/>
    </source>
</evidence>
<feature type="compositionally biased region" description="Low complexity" evidence="1">
    <location>
        <begin position="803"/>
        <end position="815"/>
    </location>
</feature>
<dbReference type="AlphaFoldDB" id="A0A1D3L9F4"/>
<reference evidence="3 4" key="1">
    <citation type="submission" date="2016-08" db="EMBL/GenBank/DDBJ databases">
        <authorList>
            <consortium name="Pathogen Informatics"/>
        </authorList>
    </citation>
    <scope>NUCLEOTIDE SEQUENCE [LARGE SCALE GENOMIC DNA]</scope>
    <source>
        <strain evidence="3 4">CB</strain>
    </source>
</reference>
<dbReference type="EMBL" id="FMIM01000324">
    <property type="protein sequence ID" value="SCL90203.1"/>
    <property type="molecule type" value="Genomic_DNA"/>
</dbReference>
<evidence type="ECO:0000256" key="1">
    <source>
        <dbReference type="SAM" id="MobiDB-lite"/>
    </source>
</evidence>
<dbReference type="InterPro" id="IPR006477">
    <property type="entry name" value="Yir_bir_cir"/>
</dbReference>
<feature type="non-terminal residue" evidence="3">
    <location>
        <position position="982"/>
    </location>
</feature>
<protein>
    <submittedName>
        <fullName evidence="3">CIR protein</fullName>
    </submittedName>
</protein>